<feature type="chain" id="PRO_5020021697" evidence="2">
    <location>
        <begin position="51"/>
        <end position="148"/>
    </location>
</feature>
<evidence type="ECO:0000313" key="4">
    <source>
        <dbReference type="Proteomes" id="UP000299102"/>
    </source>
</evidence>
<protein>
    <submittedName>
        <fullName evidence="3">Uncharacterized protein</fullName>
    </submittedName>
</protein>
<accession>A0A4C1SDJ5</accession>
<feature type="signal peptide" evidence="2">
    <location>
        <begin position="1"/>
        <end position="50"/>
    </location>
</feature>
<keyword evidence="2" id="KW-0732">Signal</keyword>
<proteinExistence type="predicted"/>
<dbReference type="EMBL" id="BGZK01000005">
    <property type="protein sequence ID" value="GBP00229.1"/>
    <property type="molecule type" value="Genomic_DNA"/>
</dbReference>
<reference evidence="3 4" key="1">
    <citation type="journal article" date="2019" name="Commun. Biol.">
        <title>The bagworm genome reveals a unique fibroin gene that provides high tensile strength.</title>
        <authorList>
            <person name="Kono N."/>
            <person name="Nakamura H."/>
            <person name="Ohtoshi R."/>
            <person name="Tomita M."/>
            <person name="Numata K."/>
            <person name="Arakawa K."/>
        </authorList>
    </citation>
    <scope>NUCLEOTIDE SEQUENCE [LARGE SCALE GENOMIC DNA]</scope>
</reference>
<feature type="compositionally biased region" description="Polar residues" evidence="1">
    <location>
        <begin position="103"/>
        <end position="121"/>
    </location>
</feature>
<evidence type="ECO:0000313" key="3">
    <source>
        <dbReference type="EMBL" id="GBP00229.1"/>
    </source>
</evidence>
<gene>
    <name evidence="3" type="ORF">EVAR_852_1</name>
</gene>
<dbReference type="Proteomes" id="UP000299102">
    <property type="component" value="Unassembled WGS sequence"/>
</dbReference>
<keyword evidence="4" id="KW-1185">Reference proteome</keyword>
<organism evidence="3 4">
    <name type="scientific">Eumeta variegata</name>
    <name type="common">Bagworm moth</name>
    <name type="synonym">Eumeta japonica</name>
    <dbReference type="NCBI Taxonomy" id="151549"/>
    <lineage>
        <taxon>Eukaryota</taxon>
        <taxon>Metazoa</taxon>
        <taxon>Ecdysozoa</taxon>
        <taxon>Arthropoda</taxon>
        <taxon>Hexapoda</taxon>
        <taxon>Insecta</taxon>
        <taxon>Pterygota</taxon>
        <taxon>Neoptera</taxon>
        <taxon>Endopterygota</taxon>
        <taxon>Lepidoptera</taxon>
        <taxon>Glossata</taxon>
        <taxon>Ditrysia</taxon>
        <taxon>Tineoidea</taxon>
        <taxon>Psychidae</taxon>
        <taxon>Oiketicinae</taxon>
        <taxon>Eumeta</taxon>
    </lineage>
</organism>
<sequence length="148" mass="16463">MCERLSYRRYDARTVVRRARCVRHFDLRAGESTLWRGLLLLLALAAFAATSEFPERECCDPVYPPNTATTPSAPVTHPVSKPVVLSTVSKLALPKGRDFFPTTASHSTGTLYSSQQTTKEINSVGERTARRDRRVRSEHNEGIGTTPS</sequence>
<dbReference type="OrthoDB" id="7485434at2759"/>
<evidence type="ECO:0000256" key="2">
    <source>
        <dbReference type="SAM" id="SignalP"/>
    </source>
</evidence>
<dbReference type="AlphaFoldDB" id="A0A4C1SDJ5"/>
<name>A0A4C1SDJ5_EUMVA</name>
<comment type="caution">
    <text evidence="3">The sequence shown here is derived from an EMBL/GenBank/DDBJ whole genome shotgun (WGS) entry which is preliminary data.</text>
</comment>
<feature type="region of interest" description="Disordered" evidence="1">
    <location>
        <begin position="103"/>
        <end position="148"/>
    </location>
</feature>
<evidence type="ECO:0000256" key="1">
    <source>
        <dbReference type="SAM" id="MobiDB-lite"/>
    </source>
</evidence>